<dbReference type="GO" id="GO:0016477">
    <property type="term" value="P:cell migration"/>
    <property type="evidence" value="ECO:0007669"/>
    <property type="project" value="TreeGrafter"/>
</dbReference>
<name>A0A1E5TA19_9FLAO</name>
<dbReference type="Proteomes" id="UP000095713">
    <property type="component" value="Unassembled WGS sequence"/>
</dbReference>
<dbReference type="AlphaFoldDB" id="A0A1E5TA19"/>
<dbReference type="GO" id="GO:0051017">
    <property type="term" value="P:actin filament bundle assembly"/>
    <property type="evidence" value="ECO:0007669"/>
    <property type="project" value="TreeGrafter"/>
</dbReference>
<dbReference type="GO" id="GO:0005737">
    <property type="term" value="C:cytoplasm"/>
    <property type="evidence" value="ECO:0007669"/>
    <property type="project" value="TreeGrafter"/>
</dbReference>
<keyword evidence="2" id="KW-1185">Reference proteome</keyword>
<organism evidence="1 2">
    <name type="scientific">Flavivirga aquatica</name>
    <dbReference type="NCBI Taxonomy" id="1849968"/>
    <lineage>
        <taxon>Bacteria</taxon>
        <taxon>Pseudomonadati</taxon>
        <taxon>Bacteroidota</taxon>
        <taxon>Flavobacteriia</taxon>
        <taxon>Flavobacteriales</taxon>
        <taxon>Flavobacteriaceae</taxon>
        <taxon>Flavivirga</taxon>
    </lineage>
</organism>
<dbReference type="Gene3D" id="2.80.10.50">
    <property type="match status" value="1"/>
</dbReference>
<dbReference type="SUPFAM" id="SSF50405">
    <property type="entry name" value="Actin-crosslinking proteins"/>
    <property type="match status" value="1"/>
</dbReference>
<reference evidence="1 2" key="1">
    <citation type="submission" date="2016-05" db="EMBL/GenBank/DDBJ databases">
        <title>Draft Genome Sequence of Algibacter sp. Strain SK-16 Isolated from the Surface Water of Aburatsubo Inlet.</title>
        <authorList>
            <person name="Wong S.-K."/>
            <person name="Yoshizawa S."/>
            <person name="Nakajima Y."/>
            <person name="Ogura Y."/>
            <person name="Tetsuya H."/>
            <person name="Hamasaki K."/>
        </authorList>
    </citation>
    <scope>NUCLEOTIDE SEQUENCE [LARGE SCALE GENOMIC DNA]</scope>
    <source>
        <strain evidence="1 2">SK-16</strain>
    </source>
</reference>
<dbReference type="InterPro" id="IPR008999">
    <property type="entry name" value="Actin-crosslinking"/>
</dbReference>
<evidence type="ECO:0008006" key="3">
    <source>
        <dbReference type="Google" id="ProtNLM"/>
    </source>
</evidence>
<sequence length="586" mass="64616">MTKTTFEKYKHAQLRSVCIFFITFLLYTSSVIANNAKIETVTTNPLLPIGSSVAIKAMNGKYLSSENGTKAMTANRNSIGIWEKFTVVNAGNGLIALKGNNGRYVSSENGLKPIQCNRTQLGLWEKFKVVSIGNNFIALKGNNGKYIKTKNSGNTLICSNYNISWREKFSIKILNTTVTVTPGKIYGTQKHCGSFQPKKLTGTKAYASNGSKIVYQWQVKKNMNGNWTSIQGANSINFLPPFANLGSRWYRRTAKRKGTNKYVFSNVVDIHAKDDCVVNCKPGTISKTQINCGPFQPEELTGTEAYASNGGKIVYQWQVKKEMGGQWKNIQDAHGIKYLPNFKEFGAFWYRRAAKLKYTDKVVYSNVVDIHAKEFPEADVVVTNIDCNSDTGKITFNFNDHPTRTKIRFSIDGGQNYVVVTDNSTTYTFDNLAAGEYDAKIKWGNHQCLVDLGIHIIKNNTISVDAGENQEICARESVTLTAIGEGNILWSTGETTASITVSPETTTTYTVTSTKGNCEALDEVAVTVNTTSVTVEDQEICFGSTATLTAVGEGTVLWSTGETTKSIEVDPKSTTTYSVTLTVYYC</sequence>
<accession>A0A1E5TA19</accession>
<evidence type="ECO:0000313" key="2">
    <source>
        <dbReference type="Proteomes" id="UP000095713"/>
    </source>
</evidence>
<dbReference type="GO" id="GO:0051015">
    <property type="term" value="F:actin filament binding"/>
    <property type="evidence" value="ECO:0007669"/>
    <property type="project" value="InterPro"/>
</dbReference>
<proteinExistence type="predicted"/>
<dbReference type="EMBL" id="MDJD01000034">
    <property type="protein sequence ID" value="OEK08214.1"/>
    <property type="molecule type" value="Genomic_DNA"/>
</dbReference>
<dbReference type="STRING" id="1849968.A8C32_01760"/>
<dbReference type="GO" id="GO:0015629">
    <property type="term" value="C:actin cytoskeleton"/>
    <property type="evidence" value="ECO:0007669"/>
    <property type="project" value="TreeGrafter"/>
</dbReference>
<dbReference type="PANTHER" id="PTHR10551">
    <property type="entry name" value="FASCIN"/>
    <property type="match status" value="1"/>
</dbReference>
<comment type="caution">
    <text evidence="1">The sequence shown here is derived from an EMBL/GenBank/DDBJ whole genome shotgun (WGS) entry which is preliminary data.</text>
</comment>
<evidence type="ECO:0000313" key="1">
    <source>
        <dbReference type="EMBL" id="OEK08214.1"/>
    </source>
</evidence>
<dbReference type="GO" id="GO:0007163">
    <property type="term" value="P:establishment or maintenance of cell polarity"/>
    <property type="evidence" value="ECO:0007669"/>
    <property type="project" value="TreeGrafter"/>
</dbReference>
<protein>
    <recommendedName>
        <fullName evidence="3">Ig-like domain-containing protein</fullName>
    </recommendedName>
</protein>
<dbReference type="PANTHER" id="PTHR10551:SF9">
    <property type="entry name" value="FASCIN-2"/>
    <property type="match status" value="1"/>
</dbReference>
<gene>
    <name evidence="1" type="ORF">A8C32_01760</name>
</gene>
<dbReference type="InterPro" id="IPR010431">
    <property type="entry name" value="Fascin"/>
</dbReference>
<dbReference type="OrthoDB" id="9765926at2"/>
<dbReference type="RefSeq" id="WP_069829724.1">
    <property type="nucleotide sequence ID" value="NZ_MDJD01000034.1"/>
</dbReference>
<dbReference type="CDD" id="cd23342">
    <property type="entry name" value="beta-trefoil_FSCN_ZgPorA-like"/>
    <property type="match status" value="1"/>
</dbReference>